<feature type="domain" description="Carbohydrate kinase FGGY N-terminal" evidence="12">
    <location>
        <begin position="200"/>
        <end position="332"/>
    </location>
</feature>
<proteinExistence type="inferred from homology"/>
<dbReference type="Gene3D" id="3.30.420.40">
    <property type="match status" value="2"/>
</dbReference>
<feature type="domain" description="Carbohydrate kinase FGGY C-terminal" evidence="13">
    <location>
        <begin position="342"/>
        <end position="532"/>
    </location>
</feature>
<dbReference type="GO" id="GO:0046167">
    <property type="term" value="P:glycerol-3-phosphate biosynthetic process"/>
    <property type="evidence" value="ECO:0007669"/>
    <property type="project" value="TreeGrafter"/>
</dbReference>
<evidence type="ECO:0000259" key="12">
    <source>
        <dbReference type="Pfam" id="PF00370"/>
    </source>
</evidence>
<evidence type="ECO:0000256" key="10">
    <source>
        <dbReference type="RuleBase" id="RU003733"/>
    </source>
</evidence>
<dbReference type="InterPro" id="IPR042018">
    <property type="entry name" value="GK1-3_metazoan-type"/>
</dbReference>
<dbReference type="PANTHER" id="PTHR10196">
    <property type="entry name" value="SUGAR KINASE"/>
    <property type="match status" value="1"/>
</dbReference>
<feature type="compositionally biased region" description="Acidic residues" evidence="11">
    <location>
        <begin position="586"/>
        <end position="599"/>
    </location>
</feature>
<feature type="compositionally biased region" description="Polar residues" evidence="11">
    <location>
        <begin position="1"/>
        <end position="13"/>
    </location>
</feature>
<comment type="pathway">
    <text evidence="1">Polyol metabolism; glycerol degradation via glycerol kinase pathway; sn-glycerol 3-phosphate from glycerol: step 1/1.</text>
</comment>
<keyword evidence="4 10" id="KW-0808">Transferase</keyword>
<evidence type="ECO:0000259" key="13">
    <source>
        <dbReference type="Pfam" id="PF02782"/>
    </source>
</evidence>
<evidence type="ECO:0000313" key="14">
    <source>
        <dbReference type="EMBL" id="AOR81601.1"/>
    </source>
</evidence>
<evidence type="ECO:0000256" key="11">
    <source>
        <dbReference type="SAM" id="MobiDB-lite"/>
    </source>
</evidence>
<dbReference type="GO" id="GO:0019563">
    <property type="term" value="P:glycerol catabolic process"/>
    <property type="evidence" value="ECO:0007669"/>
    <property type="project" value="UniProtKB-UniPathway"/>
</dbReference>
<dbReference type="InterPro" id="IPR018483">
    <property type="entry name" value="Carb_kinase_FGGY_CS"/>
</dbReference>
<evidence type="ECO:0000256" key="5">
    <source>
        <dbReference type="ARBA" id="ARBA00022741"/>
    </source>
</evidence>
<dbReference type="InterPro" id="IPR043129">
    <property type="entry name" value="ATPase_NBD"/>
</dbReference>
<dbReference type="GO" id="GO:0005524">
    <property type="term" value="F:ATP binding"/>
    <property type="evidence" value="ECO:0007669"/>
    <property type="project" value="UniProtKB-KW"/>
</dbReference>
<dbReference type="InterPro" id="IPR018484">
    <property type="entry name" value="FGGY_N"/>
</dbReference>
<evidence type="ECO:0000256" key="7">
    <source>
        <dbReference type="ARBA" id="ARBA00022798"/>
    </source>
</evidence>
<protein>
    <recommendedName>
        <fullName evidence="3">glycerol kinase</fullName>
        <ecNumber evidence="3">2.7.1.30</ecNumber>
    </recommendedName>
    <alternativeName>
        <fullName evidence="9">ATP:glycerol 3-phosphotransferase</fullName>
    </alternativeName>
</protein>
<keyword evidence="5" id="KW-0547">Nucleotide-binding</keyword>
<keyword evidence="8" id="KW-0067">ATP-binding</keyword>
<keyword evidence="7" id="KW-0319">Glycerol metabolism</keyword>
<evidence type="ECO:0000256" key="6">
    <source>
        <dbReference type="ARBA" id="ARBA00022777"/>
    </source>
</evidence>
<keyword evidence="6 10" id="KW-0418">Kinase</keyword>
<dbReference type="PROSITE" id="PS00445">
    <property type="entry name" value="FGGY_KINASES_2"/>
    <property type="match status" value="1"/>
</dbReference>
<dbReference type="FunFam" id="3.30.420.40:FF:000108">
    <property type="entry name" value="Glycerol kinase, glycosomal"/>
    <property type="match status" value="1"/>
</dbReference>
<sequence>MNPLSSVSASQNGPASPAQSLPPSRLPSRPASPSHKAEFIGALDVGTTSTRFIIFDQFANIVSSYQVEFTQHYPEPGWHEHDPIDLLESVYDCIEGAVEEMEDLGYDRESVKALGITNQRETTLLWNKETGSPMCNAIVWDDSRTASEIHRYQRLLDDVGIEIIGSDLELKLEGLIEVDDDKGGGGSGGEGRKKKFLKGTQGIKELTGLPLSTYFSAVKLRWMIDAHPSIKKAHEEDKLCFGTVDSWLVYNLTGGIENGLHIQDVSNACRTLLTTLQTISWSPSLLAFFGLKESMLPEIRSSSEVYGTIFEGPLEGVPIAGIVGDQQAALVGQKCLAVGEAKATYGTGAFVLFNTGDEPIRSKHGLISTVAFQAGPNSKPVYALEGSVAVAGASIKWLRDQMHLIHKSSDVDDLVSQVSDTGGVYFVTAFAGLLAPYWDTEAGGLLIGISSYTTKAHIVRATLEAIAYQTRAILEAMRADSDTPLKKLRVDGGVTNSDHAMQIQADIGGFNIERPVMRESTALGSALLAGSAIGLFGWDISKPETLRKVNARAMGKFEPKLPEDQRERKWKGWKRAVERSKKWRQEDEEDEAITQEEIIEGLSSDYK</sequence>
<organism evidence="14">
    <name type="scientific">Phaffia rhodozyma</name>
    <name type="common">Yeast</name>
    <name type="synonym">Xanthophyllomyces dendrorhous</name>
    <dbReference type="NCBI Taxonomy" id="264483"/>
    <lineage>
        <taxon>Eukaryota</taxon>
        <taxon>Fungi</taxon>
        <taxon>Dikarya</taxon>
        <taxon>Basidiomycota</taxon>
        <taxon>Agaricomycotina</taxon>
        <taxon>Tremellomycetes</taxon>
        <taxon>Cystofilobasidiales</taxon>
        <taxon>Mrakiaceae</taxon>
        <taxon>Phaffia</taxon>
    </lineage>
</organism>
<evidence type="ECO:0000256" key="8">
    <source>
        <dbReference type="ARBA" id="ARBA00022840"/>
    </source>
</evidence>
<dbReference type="PANTHER" id="PTHR10196:SF69">
    <property type="entry name" value="GLYCEROL KINASE"/>
    <property type="match status" value="1"/>
</dbReference>
<dbReference type="Pfam" id="PF00370">
    <property type="entry name" value="FGGY_N"/>
    <property type="match status" value="2"/>
</dbReference>
<dbReference type="CDD" id="cd07792">
    <property type="entry name" value="ASKHA_NBD_FGGY_GK1-3-like"/>
    <property type="match status" value="1"/>
</dbReference>
<feature type="domain" description="Carbohydrate kinase FGGY N-terminal" evidence="12">
    <location>
        <begin position="40"/>
        <end position="156"/>
    </location>
</feature>
<evidence type="ECO:0000256" key="3">
    <source>
        <dbReference type="ARBA" id="ARBA00012099"/>
    </source>
</evidence>
<evidence type="ECO:0000256" key="1">
    <source>
        <dbReference type="ARBA" id="ARBA00005190"/>
    </source>
</evidence>
<dbReference type="GO" id="GO:0006641">
    <property type="term" value="P:triglyceride metabolic process"/>
    <property type="evidence" value="ECO:0007669"/>
    <property type="project" value="TreeGrafter"/>
</dbReference>
<dbReference type="SUPFAM" id="SSF53067">
    <property type="entry name" value="Actin-like ATPase domain"/>
    <property type="match status" value="2"/>
</dbReference>
<dbReference type="UniPathway" id="UPA00618">
    <property type="reaction ID" value="UER00672"/>
</dbReference>
<dbReference type="GO" id="GO:0005739">
    <property type="term" value="C:mitochondrion"/>
    <property type="evidence" value="ECO:0007669"/>
    <property type="project" value="TreeGrafter"/>
</dbReference>
<accession>A0A1C9UKZ1</accession>
<reference evidence="14" key="1">
    <citation type="journal article" date="2016" name="PLoS ONE">
        <title>The Involvement of Mig1 from Xanthophyllomyces dendrorhous in Catabolic Repression: An Active Mechanism Contributing to the Regulation of Carotenoid Production.</title>
        <authorList>
            <person name="Alcaino J."/>
            <person name="Bravo N."/>
            <person name="Cordova P."/>
            <person name="Marcoleta A.E."/>
            <person name="Contreras G."/>
            <person name="Barahona S."/>
            <person name="Sepulveda D."/>
            <person name="Fernandez-Lobato M."/>
            <person name="Baeza M."/>
            <person name="Cifuentes V."/>
        </authorList>
    </citation>
    <scope>NUCLEOTIDE SEQUENCE</scope>
    <source>
        <strain evidence="14">UCD 67-385</strain>
    </source>
</reference>
<feature type="region of interest" description="Disordered" evidence="11">
    <location>
        <begin position="1"/>
        <end position="33"/>
    </location>
</feature>
<dbReference type="EC" id="2.7.1.30" evidence="3"/>
<dbReference type="GO" id="GO:0004370">
    <property type="term" value="F:glycerol kinase activity"/>
    <property type="evidence" value="ECO:0007669"/>
    <property type="project" value="UniProtKB-EC"/>
</dbReference>
<gene>
    <name evidence="14" type="primary">GUT1</name>
</gene>
<name>A0A1C9UKZ1_PHARH</name>
<evidence type="ECO:0000256" key="9">
    <source>
        <dbReference type="ARBA" id="ARBA00043149"/>
    </source>
</evidence>
<dbReference type="InterPro" id="IPR018485">
    <property type="entry name" value="FGGY_C"/>
</dbReference>
<dbReference type="Pfam" id="PF02782">
    <property type="entry name" value="FGGY_C"/>
    <property type="match status" value="1"/>
</dbReference>
<evidence type="ECO:0000256" key="2">
    <source>
        <dbReference type="ARBA" id="ARBA00009156"/>
    </source>
</evidence>
<comment type="similarity">
    <text evidence="2 10">Belongs to the FGGY kinase family.</text>
</comment>
<dbReference type="AlphaFoldDB" id="A0A1C9UKZ1"/>
<dbReference type="EMBL" id="KX384889">
    <property type="protein sequence ID" value="AOR81601.1"/>
    <property type="molecule type" value="Genomic_DNA"/>
</dbReference>
<evidence type="ECO:0000256" key="4">
    <source>
        <dbReference type="ARBA" id="ARBA00022679"/>
    </source>
</evidence>
<feature type="compositionally biased region" description="Low complexity" evidence="11">
    <location>
        <begin position="14"/>
        <end position="33"/>
    </location>
</feature>
<feature type="region of interest" description="Disordered" evidence="11">
    <location>
        <begin position="580"/>
        <end position="607"/>
    </location>
</feature>